<reference evidence="2 3" key="1">
    <citation type="submission" date="2012-05" db="EMBL/GenBank/DDBJ databases">
        <title>Finished chromosome of genome of Oscillatoria sp. PCC 7112.</title>
        <authorList>
            <consortium name="US DOE Joint Genome Institute"/>
            <person name="Gugger M."/>
            <person name="Coursin T."/>
            <person name="Rippka R."/>
            <person name="Tandeau De Marsac N."/>
            <person name="Huntemann M."/>
            <person name="Wei C.-L."/>
            <person name="Han J."/>
            <person name="Detter J.C."/>
            <person name="Han C."/>
            <person name="Tapia R."/>
            <person name="Davenport K."/>
            <person name="Daligault H."/>
            <person name="Erkkila T."/>
            <person name="Gu W."/>
            <person name="Munk A.C.C."/>
            <person name="Teshima H."/>
            <person name="Xu Y."/>
            <person name="Chain P."/>
            <person name="Chen A."/>
            <person name="Krypides N."/>
            <person name="Mavromatis K."/>
            <person name="Markowitz V."/>
            <person name="Szeto E."/>
            <person name="Ivanova N."/>
            <person name="Mikhailova N."/>
            <person name="Ovchinnikova G."/>
            <person name="Pagani I."/>
            <person name="Pati A."/>
            <person name="Goodwin L."/>
            <person name="Peters L."/>
            <person name="Pitluck S."/>
            <person name="Woyke T."/>
            <person name="Kerfeld C."/>
        </authorList>
    </citation>
    <scope>NUCLEOTIDE SEQUENCE [LARGE SCALE GENOMIC DNA]</scope>
    <source>
        <strain evidence="2 3">PCC 7112</strain>
    </source>
</reference>
<sequence length="69" mass="7859">MDITKPPNRPIGFDRGRTYRTRYRAAFSTSEKPHPQPLCKGWGAVAQGRRQKAEGRRQKAEGKNADIFT</sequence>
<feature type="region of interest" description="Disordered" evidence="1">
    <location>
        <begin position="27"/>
        <end position="69"/>
    </location>
</feature>
<proteinExistence type="predicted"/>
<dbReference type="Proteomes" id="UP000010478">
    <property type="component" value="Chromosome"/>
</dbReference>
<name>K9VEI5_9CYAN</name>
<evidence type="ECO:0000313" key="3">
    <source>
        <dbReference type="Proteomes" id="UP000010478"/>
    </source>
</evidence>
<dbReference type="STRING" id="179408.Osc7112_1100"/>
<dbReference type="AlphaFoldDB" id="K9VEI5"/>
<feature type="compositionally biased region" description="Basic and acidic residues" evidence="1">
    <location>
        <begin position="51"/>
        <end position="69"/>
    </location>
</feature>
<keyword evidence="3" id="KW-1185">Reference proteome</keyword>
<accession>K9VEI5</accession>
<protein>
    <submittedName>
        <fullName evidence="2">Uncharacterized protein</fullName>
    </submittedName>
</protein>
<evidence type="ECO:0000313" key="2">
    <source>
        <dbReference type="EMBL" id="AFZ05650.1"/>
    </source>
</evidence>
<organism evidence="2 3">
    <name type="scientific">Phormidium nigroviride PCC 7112</name>
    <dbReference type="NCBI Taxonomy" id="179408"/>
    <lineage>
        <taxon>Bacteria</taxon>
        <taxon>Bacillati</taxon>
        <taxon>Cyanobacteriota</taxon>
        <taxon>Cyanophyceae</taxon>
        <taxon>Oscillatoriophycideae</taxon>
        <taxon>Oscillatoriales</taxon>
        <taxon>Oscillatoriaceae</taxon>
        <taxon>Phormidium</taxon>
    </lineage>
</organism>
<dbReference type="HOGENOM" id="CLU_2771908_0_0_3"/>
<evidence type="ECO:0000256" key="1">
    <source>
        <dbReference type="SAM" id="MobiDB-lite"/>
    </source>
</evidence>
<dbReference type="KEGG" id="oni:Osc7112_1100"/>
<gene>
    <name evidence="2" type="ORF">Osc7112_1100</name>
</gene>
<dbReference type="EMBL" id="CP003614">
    <property type="protein sequence ID" value="AFZ05650.1"/>
    <property type="molecule type" value="Genomic_DNA"/>
</dbReference>